<protein>
    <submittedName>
        <fullName evidence="1">Uncharacterized protein</fullName>
    </submittedName>
</protein>
<dbReference type="Proteomes" id="UP000054018">
    <property type="component" value="Unassembled WGS sequence"/>
</dbReference>
<reference evidence="1 2" key="1">
    <citation type="submission" date="2014-04" db="EMBL/GenBank/DDBJ databases">
        <authorList>
            <consortium name="DOE Joint Genome Institute"/>
            <person name="Kuo A."/>
            <person name="Kohler A."/>
            <person name="Costa M.D."/>
            <person name="Nagy L.G."/>
            <person name="Floudas D."/>
            <person name="Copeland A."/>
            <person name="Barry K.W."/>
            <person name="Cichocki N."/>
            <person name="Veneault-Fourrey C."/>
            <person name="LaButti K."/>
            <person name="Lindquist E.A."/>
            <person name="Lipzen A."/>
            <person name="Lundell T."/>
            <person name="Morin E."/>
            <person name="Murat C."/>
            <person name="Sun H."/>
            <person name="Tunlid A."/>
            <person name="Henrissat B."/>
            <person name="Grigoriev I.V."/>
            <person name="Hibbett D.S."/>
            <person name="Martin F."/>
            <person name="Nordberg H.P."/>
            <person name="Cantor M.N."/>
            <person name="Hua S.X."/>
        </authorList>
    </citation>
    <scope>NUCLEOTIDE SEQUENCE [LARGE SCALE GENOMIC DNA]</scope>
    <source>
        <strain evidence="1 2">441</strain>
    </source>
</reference>
<dbReference type="HOGENOM" id="CLU_3002138_0_0_1"/>
<keyword evidence="2" id="KW-1185">Reference proteome</keyword>
<accession>A0A0C9ZEK8</accession>
<feature type="non-terminal residue" evidence="1">
    <location>
        <position position="1"/>
    </location>
</feature>
<name>A0A0C9ZEK8_9AGAM</name>
<dbReference type="EMBL" id="KN833807">
    <property type="protein sequence ID" value="KIK18378.1"/>
    <property type="molecule type" value="Genomic_DNA"/>
</dbReference>
<dbReference type="AlphaFoldDB" id="A0A0C9ZEK8"/>
<reference evidence="2" key="2">
    <citation type="submission" date="2015-01" db="EMBL/GenBank/DDBJ databases">
        <title>Evolutionary Origins and Diversification of the Mycorrhizal Mutualists.</title>
        <authorList>
            <consortium name="DOE Joint Genome Institute"/>
            <consortium name="Mycorrhizal Genomics Consortium"/>
            <person name="Kohler A."/>
            <person name="Kuo A."/>
            <person name="Nagy L.G."/>
            <person name="Floudas D."/>
            <person name="Copeland A."/>
            <person name="Barry K.W."/>
            <person name="Cichocki N."/>
            <person name="Veneault-Fourrey C."/>
            <person name="LaButti K."/>
            <person name="Lindquist E.A."/>
            <person name="Lipzen A."/>
            <person name="Lundell T."/>
            <person name="Morin E."/>
            <person name="Murat C."/>
            <person name="Riley R."/>
            <person name="Ohm R."/>
            <person name="Sun H."/>
            <person name="Tunlid A."/>
            <person name="Henrissat B."/>
            <person name="Grigoriev I.V."/>
            <person name="Hibbett D.S."/>
            <person name="Martin F."/>
        </authorList>
    </citation>
    <scope>NUCLEOTIDE SEQUENCE [LARGE SCALE GENOMIC DNA]</scope>
    <source>
        <strain evidence="2">441</strain>
    </source>
</reference>
<gene>
    <name evidence="1" type="ORF">PISMIDRAFT_684277</name>
</gene>
<evidence type="ECO:0000313" key="2">
    <source>
        <dbReference type="Proteomes" id="UP000054018"/>
    </source>
</evidence>
<evidence type="ECO:0000313" key="1">
    <source>
        <dbReference type="EMBL" id="KIK18378.1"/>
    </source>
</evidence>
<organism evidence="1 2">
    <name type="scientific">Pisolithus microcarpus 441</name>
    <dbReference type="NCBI Taxonomy" id="765257"/>
    <lineage>
        <taxon>Eukaryota</taxon>
        <taxon>Fungi</taxon>
        <taxon>Dikarya</taxon>
        <taxon>Basidiomycota</taxon>
        <taxon>Agaricomycotina</taxon>
        <taxon>Agaricomycetes</taxon>
        <taxon>Agaricomycetidae</taxon>
        <taxon>Boletales</taxon>
        <taxon>Sclerodermatineae</taxon>
        <taxon>Pisolithaceae</taxon>
        <taxon>Pisolithus</taxon>
    </lineage>
</organism>
<sequence>MDVVWPISDKYAANQTQIDRILGLLLPTRMIQDIELSRPVNWDYGGNSDGLKQTRIR</sequence>
<proteinExistence type="predicted"/>